<evidence type="ECO:0000256" key="4">
    <source>
        <dbReference type="ARBA" id="ARBA00022475"/>
    </source>
</evidence>
<evidence type="ECO:0000313" key="14">
    <source>
        <dbReference type="EMBL" id="ACT58977.1"/>
    </source>
</evidence>
<evidence type="ECO:0000256" key="3">
    <source>
        <dbReference type="ARBA" id="ARBA00012438"/>
    </source>
</evidence>
<dbReference type="Gene3D" id="3.30.450.20">
    <property type="entry name" value="PAS domain"/>
    <property type="match status" value="2"/>
</dbReference>
<dbReference type="SMART" id="SM00387">
    <property type="entry name" value="HATPase_c"/>
    <property type="match status" value="1"/>
</dbReference>
<feature type="transmembrane region" description="Helical" evidence="12">
    <location>
        <begin position="206"/>
        <end position="227"/>
    </location>
</feature>
<evidence type="ECO:0000256" key="5">
    <source>
        <dbReference type="ARBA" id="ARBA00022553"/>
    </source>
</evidence>
<evidence type="ECO:0000259" key="13">
    <source>
        <dbReference type="PROSITE" id="PS50109"/>
    </source>
</evidence>
<dbReference type="GO" id="GO:0000155">
    <property type="term" value="F:phosphorelay sensor kinase activity"/>
    <property type="evidence" value="ECO:0007669"/>
    <property type="project" value="InterPro"/>
</dbReference>
<dbReference type="EMBL" id="CP001678">
    <property type="protein sequence ID" value="ACT58977.1"/>
    <property type="molecule type" value="Genomic_DNA"/>
</dbReference>
<dbReference type="Gene3D" id="1.10.287.130">
    <property type="match status" value="1"/>
</dbReference>
<dbReference type="HOGENOM" id="CLU_369979_0_0_5"/>
<dbReference type="InterPro" id="IPR003661">
    <property type="entry name" value="HisK_dim/P_dom"/>
</dbReference>
<organism evidence="14 15">
    <name type="scientific">Hirschia baltica (strain ATCC 49814 / DSM 5838 / IFAM 1418)</name>
    <dbReference type="NCBI Taxonomy" id="582402"/>
    <lineage>
        <taxon>Bacteria</taxon>
        <taxon>Pseudomonadati</taxon>
        <taxon>Pseudomonadota</taxon>
        <taxon>Alphaproteobacteria</taxon>
        <taxon>Hyphomonadales</taxon>
        <taxon>Hyphomonadaceae</taxon>
        <taxon>Hirschia</taxon>
    </lineage>
</organism>
<dbReference type="PRINTS" id="PR00344">
    <property type="entry name" value="BCTRLSENSOR"/>
</dbReference>
<dbReference type="InterPro" id="IPR036890">
    <property type="entry name" value="HATPase_C_sf"/>
</dbReference>
<keyword evidence="11 12" id="KW-0472">Membrane</keyword>
<dbReference type="InterPro" id="IPR036097">
    <property type="entry name" value="HisK_dim/P_sf"/>
</dbReference>
<dbReference type="PANTHER" id="PTHR43047">
    <property type="entry name" value="TWO-COMPONENT HISTIDINE PROTEIN KINASE"/>
    <property type="match status" value="1"/>
</dbReference>
<dbReference type="KEGG" id="hba:Hbal_1285"/>
<dbReference type="GO" id="GO:0005524">
    <property type="term" value="F:ATP binding"/>
    <property type="evidence" value="ECO:0007669"/>
    <property type="project" value="UniProtKB-KW"/>
</dbReference>
<reference evidence="15" key="1">
    <citation type="journal article" date="2011" name="J. Bacteriol.">
        <title>Genome sequences of eight morphologically diverse alphaproteobacteria.</title>
        <authorList>
            <consortium name="US DOE Joint Genome Institute"/>
            <person name="Brown P.J."/>
            <person name="Kysela D.T."/>
            <person name="Buechlein A."/>
            <person name="Hemmerich C."/>
            <person name="Brun Y.V."/>
        </authorList>
    </citation>
    <scope>NUCLEOTIDE SEQUENCE [LARGE SCALE GENOMIC DNA]</scope>
    <source>
        <strain evidence="15">ATCC 49814 / DSM 5838 / IFAM 1418</strain>
    </source>
</reference>
<dbReference type="CDD" id="cd16922">
    <property type="entry name" value="HATPase_EvgS-ArcB-TorS-like"/>
    <property type="match status" value="1"/>
</dbReference>
<dbReference type="Pfam" id="PF12860">
    <property type="entry name" value="PAS_7"/>
    <property type="match status" value="1"/>
</dbReference>
<comment type="subcellular location">
    <subcellularLocation>
        <location evidence="2">Cell membrane</location>
    </subcellularLocation>
</comment>
<proteinExistence type="predicted"/>
<keyword evidence="8 14" id="KW-0418">Kinase</keyword>
<dbReference type="RefSeq" id="WP_015827127.1">
    <property type="nucleotide sequence ID" value="NC_012982.1"/>
</dbReference>
<accession>C6XIN2</accession>
<evidence type="ECO:0000313" key="15">
    <source>
        <dbReference type="Proteomes" id="UP000002745"/>
    </source>
</evidence>
<dbReference type="SUPFAM" id="SSF47384">
    <property type="entry name" value="Homodimeric domain of signal transducing histidine kinase"/>
    <property type="match status" value="1"/>
</dbReference>
<dbReference type="InterPro" id="IPR035965">
    <property type="entry name" value="PAS-like_dom_sf"/>
</dbReference>
<comment type="catalytic activity">
    <reaction evidence="1">
        <text>ATP + protein L-histidine = ADP + protein N-phospho-L-histidine.</text>
        <dbReference type="EC" id="2.7.13.3"/>
    </reaction>
</comment>
<keyword evidence="12" id="KW-1133">Transmembrane helix</keyword>
<dbReference type="STRING" id="582402.Hbal_1285"/>
<dbReference type="SUPFAM" id="SSF55785">
    <property type="entry name" value="PYP-like sensor domain (PAS domain)"/>
    <property type="match status" value="1"/>
</dbReference>
<dbReference type="CDD" id="cd00082">
    <property type="entry name" value="HisKA"/>
    <property type="match status" value="1"/>
</dbReference>
<dbReference type="SMART" id="SM00388">
    <property type="entry name" value="HisKA"/>
    <property type="match status" value="1"/>
</dbReference>
<protein>
    <recommendedName>
        <fullName evidence="3">histidine kinase</fullName>
        <ecNumber evidence="3">2.7.13.3</ecNumber>
    </recommendedName>
</protein>
<dbReference type="SUPFAM" id="SSF55874">
    <property type="entry name" value="ATPase domain of HSP90 chaperone/DNA topoisomerase II/histidine kinase"/>
    <property type="match status" value="1"/>
</dbReference>
<keyword evidence="6" id="KW-0808">Transferase</keyword>
<dbReference type="InterPro" id="IPR005467">
    <property type="entry name" value="His_kinase_dom"/>
</dbReference>
<evidence type="ECO:0000256" key="2">
    <source>
        <dbReference type="ARBA" id="ARBA00004236"/>
    </source>
</evidence>
<dbReference type="PROSITE" id="PS50109">
    <property type="entry name" value="HIS_KIN"/>
    <property type="match status" value="1"/>
</dbReference>
<dbReference type="Gene3D" id="3.30.565.10">
    <property type="entry name" value="Histidine kinase-like ATPase, C-terminal domain"/>
    <property type="match status" value="1"/>
</dbReference>
<evidence type="ECO:0000256" key="12">
    <source>
        <dbReference type="SAM" id="Phobius"/>
    </source>
</evidence>
<dbReference type="EC" id="2.7.13.3" evidence="3"/>
<dbReference type="Proteomes" id="UP000002745">
    <property type="component" value="Chromosome"/>
</dbReference>
<dbReference type="AlphaFoldDB" id="C6XIN2"/>
<dbReference type="PANTHER" id="PTHR43047:SF72">
    <property type="entry name" value="OSMOSENSING HISTIDINE PROTEIN KINASE SLN1"/>
    <property type="match status" value="1"/>
</dbReference>
<keyword evidence="10" id="KW-0902">Two-component regulatory system</keyword>
<sequence length="752" mass="82911">MAKTRKNKSDIHKPAKVSKAVPVPGRVLLMLFAAFAGTLGLKAWQERLGQNDDLMALQAREAMAIGGYVRSELVASQTKMELILKRGGTSAQALSGAGLAKISQTTANSAQNGSKLIDTNFAALYAQDSSGNWWEGRLPITKLTPTPEGNRSFRLANSTHSDLGANVKRIGMTRQVNACAPVGDTQIAACVSNEVELIGTEDYNLILIYLLLLAAPGLAVIGLVGTIKTNTELLNLEIKAKKEIETHWRELEIGGQNGYWTWNRETGLFSLRTKTAEMLGLIDNSDLSLQQFQELIHPGNQKNVLYELEKAKHNKSFQVSFKGNGSFSSRYFEMQGGPFQDGLSGIMTDTTERVRAEARSRMSEHLARSVADAYPGPFASWDQRHRLLLWNRHFARLFNLPENVLKAGTSYDVVMAEAAKQIRIERPVPGSDNGREILLLSDIWLNFYDRPTAGGGLVTVGLDISSIKNHQESLLGKEKKLRRLVLELDRMQGQSEEHARKYAEEKTKAEKASQAKSVFLANMSHELRTPLNAINGFSEMLIKEIYGPLGDERYIGYAEDILSSGQHLLDMINDILDMAKIEAGKMSISTREIDPVEAVDSAVRMIRRRAADKDIDLNLTVKDDIPDIEGDHRAIKQMVLNLVSNAIKFTDPGGYINISVVKENAFVRVSVADNGIGIPKQDIPRLAQPFEQSSADENRNSKGSGLGLSLTKSFAEMHGGRLEIESEFGEGTTVSFLLPVDPPKMIKSEYAA</sequence>
<dbReference type="GO" id="GO:0009927">
    <property type="term" value="F:histidine phosphotransfer kinase activity"/>
    <property type="evidence" value="ECO:0007669"/>
    <property type="project" value="TreeGrafter"/>
</dbReference>
<evidence type="ECO:0000256" key="9">
    <source>
        <dbReference type="ARBA" id="ARBA00022840"/>
    </source>
</evidence>
<dbReference type="FunFam" id="3.30.565.10:FF:000023">
    <property type="entry name" value="PAS domain-containing sensor histidine kinase"/>
    <property type="match status" value="1"/>
</dbReference>
<keyword evidence="15" id="KW-1185">Reference proteome</keyword>
<evidence type="ECO:0000256" key="6">
    <source>
        <dbReference type="ARBA" id="ARBA00022679"/>
    </source>
</evidence>
<evidence type="ECO:0000256" key="1">
    <source>
        <dbReference type="ARBA" id="ARBA00000085"/>
    </source>
</evidence>
<dbReference type="InterPro" id="IPR003594">
    <property type="entry name" value="HATPase_dom"/>
</dbReference>
<dbReference type="Pfam" id="PF02518">
    <property type="entry name" value="HATPase_c"/>
    <property type="match status" value="1"/>
</dbReference>
<name>C6XIN2_HIRBI</name>
<gene>
    <name evidence="14" type="ordered locus">Hbal_1285</name>
</gene>
<evidence type="ECO:0000256" key="11">
    <source>
        <dbReference type="ARBA" id="ARBA00023136"/>
    </source>
</evidence>
<dbReference type="eggNOG" id="COG2205">
    <property type="taxonomic scope" value="Bacteria"/>
</dbReference>
<feature type="domain" description="Histidine kinase" evidence="13">
    <location>
        <begin position="522"/>
        <end position="742"/>
    </location>
</feature>
<evidence type="ECO:0000256" key="10">
    <source>
        <dbReference type="ARBA" id="ARBA00023012"/>
    </source>
</evidence>
<keyword evidence="12" id="KW-0812">Transmembrane</keyword>
<keyword evidence="4" id="KW-1003">Cell membrane</keyword>
<evidence type="ECO:0000256" key="7">
    <source>
        <dbReference type="ARBA" id="ARBA00022741"/>
    </source>
</evidence>
<keyword evidence="5" id="KW-0597">Phosphoprotein</keyword>
<keyword evidence="9" id="KW-0067">ATP-binding</keyword>
<evidence type="ECO:0000256" key="8">
    <source>
        <dbReference type="ARBA" id="ARBA00022777"/>
    </source>
</evidence>
<dbReference type="InterPro" id="IPR004358">
    <property type="entry name" value="Sig_transdc_His_kin-like_C"/>
</dbReference>
<dbReference type="Pfam" id="PF00512">
    <property type="entry name" value="HisKA"/>
    <property type="match status" value="1"/>
</dbReference>
<keyword evidence="7" id="KW-0547">Nucleotide-binding</keyword>
<dbReference type="GO" id="GO:0005886">
    <property type="term" value="C:plasma membrane"/>
    <property type="evidence" value="ECO:0007669"/>
    <property type="project" value="UniProtKB-SubCell"/>
</dbReference>